<dbReference type="RefSeq" id="WP_250931961.1">
    <property type="nucleotide sequence ID" value="NZ_JAMQBK010000078.1"/>
</dbReference>
<dbReference type="PANTHER" id="PTHR43563:SF1">
    <property type="entry name" value="AMINE OXIDASE [FLAVIN-CONTAINING] B"/>
    <property type="match status" value="1"/>
</dbReference>
<keyword evidence="2" id="KW-1185">Reference proteome</keyword>
<organism evidence="1 2">
    <name type="scientific">Aporhodopirellula aestuarii</name>
    <dbReference type="NCBI Taxonomy" id="2950107"/>
    <lineage>
        <taxon>Bacteria</taxon>
        <taxon>Pseudomonadati</taxon>
        <taxon>Planctomycetota</taxon>
        <taxon>Planctomycetia</taxon>
        <taxon>Pirellulales</taxon>
        <taxon>Pirellulaceae</taxon>
        <taxon>Aporhodopirellula</taxon>
    </lineage>
</organism>
<dbReference type="PANTHER" id="PTHR43563">
    <property type="entry name" value="AMINE OXIDASE"/>
    <property type="match status" value="1"/>
</dbReference>
<dbReference type="InterPro" id="IPR023375">
    <property type="entry name" value="ADC_dom_sf"/>
</dbReference>
<dbReference type="Pfam" id="PF13450">
    <property type="entry name" value="NAD_binding_8"/>
    <property type="match status" value="1"/>
</dbReference>
<comment type="caution">
    <text evidence="1">The sequence shown here is derived from an EMBL/GenBank/DDBJ whole genome shotgun (WGS) entry which is preliminary data.</text>
</comment>
<evidence type="ECO:0000313" key="2">
    <source>
        <dbReference type="Proteomes" id="UP001202961"/>
    </source>
</evidence>
<dbReference type="SUPFAM" id="SSF160104">
    <property type="entry name" value="Acetoacetate decarboxylase-like"/>
    <property type="match status" value="1"/>
</dbReference>
<gene>
    <name evidence="1" type="ORF">NB063_26040</name>
</gene>
<dbReference type="InterPro" id="IPR050703">
    <property type="entry name" value="Flavin_MAO"/>
</dbReference>
<sequence length="1060" mass="117372">MGKQKIAVLGGGLGALSTVYGLTQTPNWQDQYDITVYQVGWRLGGKGASGRNLDEGKGARIEEHGLHIWFGFYNNAFRMMIDTYREFHQKQLAPDSPYQTVNEDFPAFKPLNMVTVMENVSSGWQPWTNYIPTNDEPLGSDNEEWSPWTLMKTLAAWLRRIFDDFISNNDLSAVVAKTDASKVSLEGWVKAEIRSLDSSLQRTEDLAGVSLLHLSERLIHRMSDDPQQHSAHQYNLIDWLLTKLRDEIEHLLNGALASNTELRRLFIALDLGSSVFRGAVRDGVFRHGWDVIDKYDFREWLNLNGCHSSDSAPVRAAYSLVFAYVGGDTEKPNFAAGACTRAFARILLTYKSAILWKMQAGMGDIVFSPLYLVLKEKGVKFEFFHKVSDLKLNADKTAISEIEMEIQGTLKPECKGTYDPFVWVHGCPCWPSTPRYDQIEQGEQWKAKGLNPESFWCGPPAVKTRSLVAGQDFDQVVLGISIAALPHVAGELIAHDKRWKNMVDKVLTVQTQACQLWFNETTDQMGWEPWYPAPGQGENPPREQALVGAFEEPLDTWSDMSQVIPAERWAPEDQVQSIAYFCGAMKDADTFPPTPPPNDCGFVQQQTEIVKDNTRTMLSQHARPFWPAATQPTNPDALNWDVLVDSSGGVGEARLDAQYVRANIAPTERYVLSVKGSTEYRLRPDESGYTNLVIAGTWTYNGLNVGCVEAAVMSGLAAAAAIESSEKCSLTSTDHSNAQPSKPNYVVRGGEIAFPGAYDFPNVTLSAFAMQSTWSALQKLCDQSLNGPTGSDGIYQPLLPGFIMMAADFPVIRVNPGQANEFGSPEVDINLAFPVVKLKKRGPIQLVEQIAWFFPYVFVNNSWATVSGREAYGFPKQDARLTVPRTPSDPAVYRVEARYVETFGPTAMTQQGVLLEMKRQGDQLFGSPSADLGNFAGAMQALLQPLLSATGEITLPGIGIIVQALEMLVDPTVPFIFLKQFAEVDSREKACFQSIVEAPLKIKRFHSAGILPGKYQLTACDYASHPIVSDLGMQAVSQESLAAVTMTVDAELQLGRTVCH</sequence>
<proteinExistence type="predicted"/>
<protein>
    <submittedName>
        <fullName evidence="1">NAD(P)-binding protein</fullName>
    </submittedName>
</protein>
<dbReference type="Proteomes" id="UP001202961">
    <property type="component" value="Unassembled WGS sequence"/>
</dbReference>
<dbReference type="EMBL" id="JAMQBK010000078">
    <property type="protein sequence ID" value="MCM2374091.1"/>
    <property type="molecule type" value="Genomic_DNA"/>
</dbReference>
<dbReference type="Gene3D" id="2.40.400.10">
    <property type="entry name" value="Acetoacetate decarboxylase-like"/>
    <property type="match status" value="1"/>
</dbReference>
<accession>A0ABT0UBD0</accession>
<name>A0ABT0UBD0_9BACT</name>
<reference evidence="1 2" key="1">
    <citation type="journal article" date="2022" name="Syst. Appl. Microbiol.">
        <title>Rhodopirellula aestuarii sp. nov., a novel member of the genus Rhodopirellula isolated from brackish sediments collected in the Tagus River estuary, Portugal.</title>
        <authorList>
            <person name="Vitorino I.R."/>
            <person name="Klimek D."/>
            <person name="Calusinska M."/>
            <person name="Lobo-da-Cunha A."/>
            <person name="Vasconcelos V."/>
            <person name="Lage O.M."/>
        </authorList>
    </citation>
    <scope>NUCLEOTIDE SEQUENCE [LARGE SCALE GENOMIC DNA]</scope>
    <source>
        <strain evidence="1 2">ICT_H3.1</strain>
    </source>
</reference>
<evidence type="ECO:0000313" key="1">
    <source>
        <dbReference type="EMBL" id="MCM2374091.1"/>
    </source>
</evidence>